<evidence type="ECO:0000256" key="11">
    <source>
        <dbReference type="ARBA" id="ARBA00023136"/>
    </source>
</evidence>
<dbReference type="EMBL" id="CM026432">
    <property type="protein sequence ID" value="KAG0557142.1"/>
    <property type="molecule type" value="Genomic_DNA"/>
</dbReference>
<name>A0A8T0GJ37_CERPU</name>
<evidence type="ECO:0000256" key="1">
    <source>
        <dbReference type="ARBA" id="ARBA00004294"/>
    </source>
</evidence>
<dbReference type="OrthoDB" id="1878753at2759"/>
<evidence type="ECO:0000313" key="12">
    <source>
        <dbReference type="EMBL" id="KAG0557142.1"/>
    </source>
</evidence>
<keyword evidence="5" id="KW-1134">Transmembrane beta strand</keyword>
<dbReference type="Pfam" id="PF01459">
    <property type="entry name" value="Porin_3"/>
    <property type="match status" value="1"/>
</dbReference>
<comment type="caution">
    <text evidence="12">The sequence shown here is derived from an EMBL/GenBank/DDBJ whole genome shotgun (WGS) entry which is preliminary data.</text>
</comment>
<keyword evidence="4" id="KW-0813">Transport</keyword>
<keyword evidence="11" id="KW-0472">Membrane</keyword>
<dbReference type="PANTHER" id="PTHR11743:SF73">
    <property type="entry name" value="PHEROPHORIN DOMAIN-CONTAINING PROTEIN"/>
    <property type="match status" value="1"/>
</dbReference>
<keyword evidence="13" id="KW-1185">Reference proteome</keyword>
<dbReference type="InterPro" id="IPR023614">
    <property type="entry name" value="Porin_dom_sf"/>
</dbReference>
<evidence type="ECO:0000256" key="2">
    <source>
        <dbReference type="ARBA" id="ARBA00007780"/>
    </source>
</evidence>
<protein>
    <submittedName>
        <fullName evidence="12">Uncharacterized protein</fullName>
    </submittedName>
</protein>
<keyword evidence="6" id="KW-0812">Transmembrane</keyword>
<comment type="similarity">
    <text evidence="2">Belongs to the eukaryotic mitochondrial porin family.</text>
</comment>
<dbReference type="InterPro" id="IPR027246">
    <property type="entry name" value="Porin_Euk/Tom40"/>
</dbReference>
<dbReference type="GO" id="GO:0015288">
    <property type="term" value="F:porin activity"/>
    <property type="evidence" value="ECO:0007669"/>
    <property type="project" value="UniProtKB-KW"/>
</dbReference>
<evidence type="ECO:0000256" key="6">
    <source>
        <dbReference type="ARBA" id="ARBA00022692"/>
    </source>
</evidence>
<dbReference type="FunFam" id="2.40.160.10:FF:000012">
    <property type="entry name" value="Voltage-dependent anion-selective channel"/>
    <property type="match status" value="1"/>
</dbReference>
<dbReference type="AlphaFoldDB" id="A0A8T0GJ37"/>
<keyword evidence="10" id="KW-0496">Mitochondrion</keyword>
<keyword evidence="8" id="KW-0406">Ion transport</keyword>
<sequence>MGDTCGAGPPPRIPPSHFQTVANSARDLIYRGFVGGQMLSVSCLGPFGTRLTSSATIAHDFTVGAMSATLVEGPRKHELTFSTLNNQISGTATFLNLWTPGMTVAVSTSMKEGSTDGSVNVQYLHPMAAMSAKVFGTKDRPEAEVAMNLGSLNTFAGGRFCMDARTRHLDASQIGCGYRNGDTTATVLCDPFVDKSVDAYFTRYIQPQTQVGAHVTFLLERKLKSVRIAGSHVLDSQTTVKWKLDDVGTAAGLLQFSPNSQVTCGLAAAVNFRNLRQAPSVGLSLQVLPS</sequence>
<evidence type="ECO:0000256" key="8">
    <source>
        <dbReference type="ARBA" id="ARBA00023065"/>
    </source>
</evidence>
<dbReference type="Proteomes" id="UP000822688">
    <property type="component" value="Chromosome 11"/>
</dbReference>
<dbReference type="PANTHER" id="PTHR11743">
    <property type="entry name" value="VOLTAGE-DEPENDENT ANION-SELECTIVE CHANNEL"/>
    <property type="match status" value="1"/>
</dbReference>
<proteinExistence type="inferred from homology"/>
<keyword evidence="7" id="KW-1000">Mitochondrion outer membrane</keyword>
<evidence type="ECO:0000256" key="7">
    <source>
        <dbReference type="ARBA" id="ARBA00022787"/>
    </source>
</evidence>
<dbReference type="GO" id="GO:0005741">
    <property type="term" value="C:mitochondrial outer membrane"/>
    <property type="evidence" value="ECO:0007669"/>
    <property type="project" value="UniProtKB-SubCell"/>
</dbReference>
<accession>A0A8T0GJ37</accession>
<organism evidence="12 13">
    <name type="scientific">Ceratodon purpureus</name>
    <name type="common">Fire moss</name>
    <name type="synonym">Dicranum purpureum</name>
    <dbReference type="NCBI Taxonomy" id="3225"/>
    <lineage>
        <taxon>Eukaryota</taxon>
        <taxon>Viridiplantae</taxon>
        <taxon>Streptophyta</taxon>
        <taxon>Embryophyta</taxon>
        <taxon>Bryophyta</taxon>
        <taxon>Bryophytina</taxon>
        <taxon>Bryopsida</taxon>
        <taxon>Dicranidae</taxon>
        <taxon>Pseudoditrichales</taxon>
        <taxon>Ditrichaceae</taxon>
        <taxon>Ceratodon</taxon>
    </lineage>
</organism>
<comment type="subcellular location">
    <subcellularLocation>
        <location evidence="1">Mitochondrion outer membrane</location>
    </subcellularLocation>
</comment>
<comment type="similarity">
    <text evidence="3">Belongs to the eukaryotic mitochondrial porin (TC 1.B.8.1) family.</text>
</comment>
<reference evidence="12 13" key="1">
    <citation type="submission" date="2020-06" db="EMBL/GenBank/DDBJ databases">
        <title>WGS assembly of Ceratodon purpureus strain R40.</title>
        <authorList>
            <person name="Carey S.B."/>
            <person name="Jenkins J."/>
            <person name="Shu S."/>
            <person name="Lovell J.T."/>
            <person name="Sreedasyam A."/>
            <person name="Maumus F."/>
            <person name="Tiley G.P."/>
            <person name="Fernandez-Pozo N."/>
            <person name="Barry K."/>
            <person name="Chen C."/>
            <person name="Wang M."/>
            <person name="Lipzen A."/>
            <person name="Daum C."/>
            <person name="Saski C.A."/>
            <person name="Payton A.C."/>
            <person name="Mcbreen J.C."/>
            <person name="Conrad R.E."/>
            <person name="Kollar L.M."/>
            <person name="Olsson S."/>
            <person name="Huttunen S."/>
            <person name="Landis J.B."/>
            <person name="Wickett N.J."/>
            <person name="Johnson M.G."/>
            <person name="Rensing S.A."/>
            <person name="Grimwood J."/>
            <person name="Schmutz J."/>
            <person name="Mcdaniel S.F."/>
        </authorList>
    </citation>
    <scope>NUCLEOTIDE SEQUENCE [LARGE SCALE GENOMIC DNA]</scope>
    <source>
        <strain evidence="12 13">R40</strain>
    </source>
</reference>
<evidence type="ECO:0000313" key="13">
    <source>
        <dbReference type="Proteomes" id="UP000822688"/>
    </source>
</evidence>
<dbReference type="InterPro" id="IPR001925">
    <property type="entry name" value="Porin_Euk"/>
</dbReference>
<dbReference type="GO" id="GO:0046930">
    <property type="term" value="C:pore complex"/>
    <property type="evidence" value="ECO:0007669"/>
    <property type="project" value="UniProtKB-KW"/>
</dbReference>
<gene>
    <name evidence="12" type="ORF">KC19_11G105600</name>
</gene>
<evidence type="ECO:0000256" key="9">
    <source>
        <dbReference type="ARBA" id="ARBA00023114"/>
    </source>
</evidence>
<evidence type="ECO:0000256" key="5">
    <source>
        <dbReference type="ARBA" id="ARBA00022452"/>
    </source>
</evidence>
<evidence type="ECO:0000256" key="3">
    <source>
        <dbReference type="ARBA" id="ARBA00009624"/>
    </source>
</evidence>
<dbReference type="Gene3D" id="2.40.160.10">
    <property type="entry name" value="Porin"/>
    <property type="match status" value="1"/>
</dbReference>
<keyword evidence="9" id="KW-0626">Porin</keyword>
<evidence type="ECO:0000256" key="4">
    <source>
        <dbReference type="ARBA" id="ARBA00022448"/>
    </source>
</evidence>
<dbReference type="GO" id="GO:0008308">
    <property type="term" value="F:voltage-gated monoatomic anion channel activity"/>
    <property type="evidence" value="ECO:0007669"/>
    <property type="project" value="InterPro"/>
</dbReference>
<evidence type="ECO:0000256" key="10">
    <source>
        <dbReference type="ARBA" id="ARBA00023128"/>
    </source>
</evidence>